<evidence type="ECO:0000313" key="2">
    <source>
        <dbReference type="EMBL" id="GGK98940.1"/>
    </source>
</evidence>
<proteinExistence type="predicted"/>
<reference evidence="2" key="1">
    <citation type="journal article" date="2014" name="Int. J. Syst. Evol. Microbiol.">
        <title>Complete genome sequence of Corynebacterium casei LMG S-19264T (=DSM 44701T), isolated from a smear-ripened cheese.</title>
        <authorList>
            <consortium name="US DOE Joint Genome Institute (JGI-PGF)"/>
            <person name="Walter F."/>
            <person name="Albersmeier A."/>
            <person name="Kalinowski J."/>
            <person name="Ruckert C."/>
        </authorList>
    </citation>
    <scope>NUCLEOTIDE SEQUENCE</scope>
    <source>
        <strain evidence="2">JCM 3093</strain>
    </source>
</reference>
<reference evidence="2" key="2">
    <citation type="submission" date="2022-09" db="EMBL/GenBank/DDBJ databases">
        <authorList>
            <person name="Sun Q."/>
            <person name="Ohkuma M."/>
        </authorList>
    </citation>
    <scope>NUCLEOTIDE SEQUENCE</scope>
    <source>
        <strain evidence="2">JCM 3093</strain>
    </source>
</reference>
<name>A0AA37BNM5_9ACTN</name>
<dbReference type="GO" id="GO:0006355">
    <property type="term" value="P:regulation of DNA-templated transcription"/>
    <property type="evidence" value="ECO:0007669"/>
    <property type="project" value="InterPro"/>
</dbReference>
<dbReference type="AlphaFoldDB" id="A0AA37BNM5"/>
<comment type="caution">
    <text evidence="2">The sequence shown here is derived from an EMBL/GenBank/DDBJ whole genome shotgun (WGS) entry which is preliminary data.</text>
</comment>
<feature type="domain" description="Ribbon-helix-helix protein CopG" evidence="1">
    <location>
        <begin position="1"/>
        <end position="39"/>
    </location>
</feature>
<dbReference type="InterPro" id="IPR002145">
    <property type="entry name" value="CopG"/>
</dbReference>
<dbReference type="SUPFAM" id="SSF47598">
    <property type="entry name" value="Ribbon-helix-helix"/>
    <property type="match status" value="1"/>
</dbReference>
<evidence type="ECO:0000259" key="1">
    <source>
        <dbReference type="Pfam" id="PF01402"/>
    </source>
</evidence>
<gene>
    <name evidence="2" type="ORF">GCM10010126_67920</name>
</gene>
<evidence type="ECO:0000313" key="3">
    <source>
        <dbReference type="Proteomes" id="UP000627984"/>
    </source>
</evidence>
<accession>A0AA37BNM5</accession>
<sequence length="51" mass="6121">MRVSVQIDQRDLEEIDRFAERDRRTRSSLVAEAVARYVRDRLKDEEGQPMK</sequence>
<dbReference type="Gene3D" id="1.10.1220.10">
    <property type="entry name" value="Met repressor-like"/>
    <property type="match status" value="1"/>
</dbReference>
<dbReference type="Proteomes" id="UP000627984">
    <property type="component" value="Unassembled WGS sequence"/>
</dbReference>
<protein>
    <recommendedName>
        <fullName evidence="1">Ribbon-helix-helix protein CopG domain-containing protein</fullName>
    </recommendedName>
</protein>
<dbReference type="Pfam" id="PF01402">
    <property type="entry name" value="RHH_1"/>
    <property type="match status" value="1"/>
</dbReference>
<dbReference type="InterPro" id="IPR013321">
    <property type="entry name" value="Arc_rbn_hlx_hlx"/>
</dbReference>
<dbReference type="InterPro" id="IPR010985">
    <property type="entry name" value="Ribbon_hlx_hlx"/>
</dbReference>
<dbReference type="EMBL" id="BMQD01000044">
    <property type="protein sequence ID" value="GGK98940.1"/>
    <property type="molecule type" value="Genomic_DNA"/>
</dbReference>
<organism evidence="2 3">
    <name type="scientific">Planomonospora parontospora</name>
    <dbReference type="NCBI Taxonomy" id="58119"/>
    <lineage>
        <taxon>Bacteria</taxon>
        <taxon>Bacillati</taxon>
        <taxon>Actinomycetota</taxon>
        <taxon>Actinomycetes</taxon>
        <taxon>Streptosporangiales</taxon>
        <taxon>Streptosporangiaceae</taxon>
        <taxon>Planomonospora</taxon>
    </lineage>
</organism>